<name>A0A1I4LL91_9BACI</name>
<dbReference type="Proteomes" id="UP000199668">
    <property type="component" value="Unassembled WGS sequence"/>
</dbReference>
<feature type="transmembrane region" description="Helical" evidence="1">
    <location>
        <begin position="288"/>
        <end position="308"/>
    </location>
</feature>
<sequence length="400" mass="42466">MTGNDAALIQDPMAIFAYLTAIVGILFMLSTIDNKFLNKLFRYAPPLIWMYFLPMISTTFGIIPQSSDLYSFLGTYILPAGLLLLMIGANVPATLKLGGKAIVLFLAGTVGVVIGGPIAFALFQGILPEDAWRGVGALAGSWIGGTGNMGAMIETFRTPEDILSPVILTDTLVGISWMGVMIALANFQNKFNTWNGADNSTIKRVNEDIATDMQRNVKPLQLPQLFGILGIGMAGSYIIRVFAGMDFLPKSDIMSTSTWSFIIITAVGIALSFTKVRNLEYYGASKIGYLGIFLYLTGIGAQANLADIVQSPQFLLMGVVWLSIHILCIFGAARLLKAPLFFVAVGSQGNIGGTSSAPIVASVFQPALAPIGLLMGILGNVVGIYAALLCGQLAKMIAGG</sequence>
<feature type="transmembrane region" description="Helical" evidence="1">
    <location>
        <begin position="69"/>
        <end position="89"/>
    </location>
</feature>
<reference evidence="2 3" key="1">
    <citation type="submission" date="2016-10" db="EMBL/GenBank/DDBJ databases">
        <authorList>
            <person name="de Groot N.N."/>
        </authorList>
    </citation>
    <scope>NUCLEOTIDE SEQUENCE [LARGE SCALE GENOMIC DNA]</scope>
    <source>
        <strain evidence="2 3">CGMCC 1.6134</strain>
    </source>
</reference>
<dbReference type="AlphaFoldDB" id="A0A1I4LL91"/>
<dbReference type="PANTHER" id="PTHR34289:SF8">
    <property type="entry name" value="DUF819 DOMAIN-CONTAINING PROTEIN"/>
    <property type="match status" value="1"/>
</dbReference>
<evidence type="ECO:0000313" key="3">
    <source>
        <dbReference type="Proteomes" id="UP000199668"/>
    </source>
</evidence>
<keyword evidence="1" id="KW-0812">Transmembrane</keyword>
<dbReference type="STRING" id="266892.SAMN04488054_10821"/>
<feature type="transmembrane region" description="Helical" evidence="1">
    <location>
        <begin position="367"/>
        <end position="388"/>
    </location>
</feature>
<gene>
    <name evidence="2" type="ORF">SAMN04488054_10821</name>
</gene>
<feature type="transmembrane region" description="Helical" evidence="1">
    <location>
        <begin position="44"/>
        <end position="63"/>
    </location>
</feature>
<feature type="transmembrane region" description="Helical" evidence="1">
    <location>
        <begin position="101"/>
        <end position="123"/>
    </location>
</feature>
<keyword evidence="3" id="KW-1185">Reference proteome</keyword>
<feature type="transmembrane region" description="Helical" evidence="1">
    <location>
        <begin position="12"/>
        <end position="32"/>
    </location>
</feature>
<dbReference type="InterPro" id="IPR008537">
    <property type="entry name" value="DUF819"/>
</dbReference>
<dbReference type="Pfam" id="PF05684">
    <property type="entry name" value="DUF819"/>
    <property type="match status" value="1"/>
</dbReference>
<feature type="transmembrane region" description="Helical" evidence="1">
    <location>
        <begin position="340"/>
        <end position="361"/>
    </location>
</feature>
<feature type="transmembrane region" description="Helical" evidence="1">
    <location>
        <begin position="225"/>
        <end position="245"/>
    </location>
</feature>
<dbReference type="RefSeq" id="WP_090926579.1">
    <property type="nucleotide sequence ID" value="NZ_FOTY01000008.1"/>
</dbReference>
<dbReference type="OrthoDB" id="653763at2"/>
<feature type="transmembrane region" description="Helical" evidence="1">
    <location>
        <begin position="162"/>
        <end position="185"/>
    </location>
</feature>
<accession>A0A1I4LL91</accession>
<feature type="transmembrane region" description="Helical" evidence="1">
    <location>
        <begin position="314"/>
        <end position="333"/>
    </location>
</feature>
<organism evidence="2 3">
    <name type="scientific">Salibacterium qingdaonense</name>
    <dbReference type="NCBI Taxonomy" id="266892"/>
    <lineage>
        <taxon>Bacteria</taxon>
        <taxon>Bacillati</taxon>
        <taxon>Bacillota</taxon>
        <taxon>Bacilli</taxon>
        <taxon>Bacillales</taxon>
        <taxon>Bacillaceae</taxon>
    </lineage>
</organism>
<evidence type="ECO:0000256" key="1">
    <source>
        <dbReference type="SAM" id="Phobius"/>
    </source>
</evidence>
<protein>
    <submittedName>
        <fullName evidence="2">Uncharacterized membrane protein</fullName>
    </submittedName>
</protein>
<keyword evidence="1" id="KW-0472">Membrane</keyword>
<feature type="transmembrane region" description="Helical" evidence="1">
    <location>
        <begin position="257"/>
        <end position="276"/>
    </location>
</feature>
<dbReference type="EMBL" id="FOTY01000008">
    <property type="protein sequence ID" value="SFL91347.1"/>
    <property type="molecule type" value="Genomic_DNA"/>
</dbReference>
<evidence type="ECO:0000313" key="2">
    <source>
        <dbReference type="EMBL" id="SFL91347.1"/>
    </source>
</evidence>
<dbReference type="PANTHER" id="PTHR34289">
    <property type="entry name" value="PROTEIN, PUTATIVE (DUF819)-RELATED"/>
    <property type="match status" value="1"/>
</dbReference>
<keyword evidence="1" id="KW-1133">Transmembrane helix</keyword>
<proteinExistence type="predicted"/>